<evidence type="ECO:0000313" key="3">
    <source>
        <dbReference type="Proteomes" id="UP000010798"/>
    </source>
</evidence>
<feature type="compositionally biased region" description="Low complexity" evidence="1">
    <location>
        <begin position="33"/>
        <end position="43"/>
    </location>
</feature>
<dbReference type="KEGG" id="saci:Sinac_7130"/>
<dbReference type="AlphaFoldDB" id="L0DP86"/>
<evidence type="ECO:0000256" key="1">
    <source>
        <dbReference type="SAM" id="MobiDB-lite"/>
    </source>
</evidence>
<dbReference type="RefSeq" id="WP_015250256.1">
    <property type="nucleotide sequence ID" value="NC_019892.1"/>
</dbReference>
<protein>
    <submittedName>
        <fullName evidence="2">Uncharacterized protein</fullName>
    </submittedName>
</protein>
<dbReference type="STRING" id="886293.Sinac_7130"/>
<organism evidence="2 3">
    <name type="scientific">Singulisphaera acidiphila (strain ATCC BAA-1392 / DSM 18658 / VKM B-2454 / MOB10)</name>
    <dbReference type="NCBI Taxonomy" id="886293"/>
    <lineage>
        <taxon>Bacteria</taxon>
        <taxon>Pseudomonadati</taxon>
        <taxon>Planctomycetota</taxon>
        <taxon>Planctomycetia</taxon>
        <taxon>Isosphaerales</taxon>
        <taxon>Isosphaeraceae</taxon>
        <taxon>Singulisphaera</taxon>
    </lineage>
</organism>
<sequence>MRRSILGKPGSLSLVFVAVGMLPGCGPGEIAEPSSPVVSADSVAGKKAREQDEQFRTLRRQQEAQAHRRTNEMPEIE</sequence>
<dbReference type="HOGENOM" id="CLU_2636117_0_0_0"/>
<accession>L0DP86</accession>
<gene>
    <name evidence="2" type="ordered locus">Sinac_7130</name>
</gene>
<feature type="region of interest" description="Disordered" evidence="1">
    <location>
        <begin position="30"/>
        <end position="77"/>
    </location>
</feature>
<evidence type="ECO:0000313" key="2">
    <source>
        <dbReference type="EMBL" id="AGA31184.1"/>
    </source>
</evidence>
<reference evidence="2 3" key="1">
    <citation type="submission" date="2012-02" db="EMBL/GenBank/DDBJ databases">
        <title>Complete sequence of chromosome of Singulisphaera acidiphila DSM 18658.</title>
        <authorList>
            <consortium name="US DOE Joint Genome Institute (JGI-PGF)"/>
            <person name="Lucas S."/>
            <person name="Copeland A."/>
            <person name="Lapidus A."/>
            <person name="Glavina del Rio T."/>
            <person name="Dalin E."/>
            <person name="Tice H."/>
            <person name="Bruce D."/>
            <person name="Goodwin L."/>
            <person name="Pitluck S."/>
            <person name="Peters L."/>
            <person name="Ovchinnikova G."/>
            <person name="Chertkov O."/>
            <person name="Kyrpides N."/>
            <person name="Mavromatis K."/>
            <person name="Ivanova N."/>
            <person name="Brettin T."/>
            <person name="Detter J.C."/>
            <person name="Han C."/>
            <person name="Larimer F."/>
            <person name="Land M."/>
            <person name="Hauser L."/>
            <person name="Markowitz V."/>
            <person name="Cheng J.-F."/>
            <person name="Hugenholtz P."/>
            <person name="Woyke T."/>
            <person name="Wu D."/>
            <person name="Tindall B."/>
            <person name="Pomrenke H."/>
            <person name="Brambilla E."/>
            <person name="Klenk H.-P."/>
            <person name="Eisen J.A."/>
        </authorList>
    </citation>
    <scope>NUCLEOTIDE SEQUENCE [LARGE SCALE GENOMIC DNA]</scope>
    <source>
        <strain evidence="3">ATCC BAA-1392 / DSM 18658 / VKM B-2454 / MOB10</strain>
    </source>
</reference>
<dbReference type="Proteomes" id="UP000010798">
    <property type="component" value="Chromosome"/>
</dbReference>
<name>L0DP86_SINAD</name>
<proteinExistence type="predicted"/>
<dbReference type="OrthoDB" id="9925506at2"/>
<feature type="compositionally biased region" description="Basic and acidic residues" evidence="1">
    <location>
        <begin position="47"/>
        <end position="77"/>
    </location>
</feature>
<dbReference type="EMBL" id="CP003364">
    <property type="protein sequence ID" value="AGA31184.1"/>
    <property type="molecule type" value="Genomic_DNA"/>
</dbReference>
<keyword evidence="3" id="KW-1185">Reference proteome</keyword>